<keyword evidence="4" id="KW-0812">Transmembrane</keyword>
<dbReference type="GO" id="GO:0016846">
    <property type="term" value="F:carbon-sulfur lyase activity"/>
    <property type="evidence" value="ECO:0007669"/>
    <property type="project" value="TreeGrafter"/>
</dbReference>
<name>A0A2G5VN26_9PELO</name>
<evidence type="ECO:0000313" key="6">
    <source>
        <dbReference type="Proteomes" id="UP000230233"/>
    </source>
</evidence>
<dbReference type="GO" id="GO:0019344">
    <property type="term" value="P:cysteine biosynthetic process"/>
    <property type="evidence" value="ECO:0007669"/>
    <property type="project" value="UniProtKB-UniPathway"/>
</dbReference>
<dbReference type="OrthoDB" id="3512640at2759"/>
<dbReference type="GO" id="GO:0030170">
    <property type="term" value="F:pyridoxal phosphate binding"/>
    <property type="evidence" value="ECO:0007669"/>
    <property type="project" value="InterPro"/>
</dbReference>
<organism evidence="5 6">
    <name type="scientific">Caenorhabditis nigoni</name>
    <dbReference type="NCBI Taxonomy" id="1611254"/>
    <lineage>
        <taxon>Eukaryota</taxon>
        <taxon>Metazoa</taxon>
        <taxon>Ecdysozoa</taxon>
        <taxon>Nematoda</taxon>
        <taxon>Chromadorea</taxon>
        <taxon>Rhabditida</taxon>
        <taxon>Rhabditina</taxon>
        <taxon>Rhabditomorpha</taxon>
        <taxon>Rhabditoidea</taxon>
        <taxon>Rhabditidae</taxon>
        <taxon>Peloderinae</taxon>
        <taxon>Caenorhabditis</taxon>
    </lineage>
</organism>
<dbReference type="InterPro" id="IPR015424">
    <property type="entry name" value="PyrdxlP-dep_Trfase"/>
</dbReference>
<protein>
    <submittedName>
        <fullName evidence="5">Uncharacterized protein</fullName>
    </submittedName>
</protein>
<dbReference type="InterPro" id="IPR015422">
    <property type="entry name" value="PyrdxlP-dep_Trfase_small"/>
</dbReference>
<accession>A0A2G5VN26</accession>
<sequence>MSPIYSGTSSFINETLKRFGVEVTFVDVEKEKNFAEAVETEYQDIYFETIANPTMAVPDVLGTLKVAEKHKILTSSLSALTLILVFIVVVTVANYENWKRPKLQQLTTGSSLSPYDAALLTRGLKTLALRMKQLSENALEIAKFLESHLKVTCVYYPGLESHPQHKYAKEAMNKSSGMIVFEVGSAENAIKLVEPLK</sequence>
<evidence type="ECO:0000313" key="5">
    <source>
        <dbReference type="EMBL" id="PIC53164.1"/>
    </source>
</evidence>
<keyword evidence="4" id="KW-0472">Membrane</keyword>
<dbReference type="GO" id="GO:0005737">
    <property type="term" value="C:cytoplasm"/>
    <property type="evidence" value="ECO:0007669"/>
    <property type="project" value="TreeGrafter"/>
</dbReference>
<keyword evidence="6" id="KW-1185">Reference proteome</keyword>
<evidence type="ECO:0000256" key="1">
    <source>
        <dbReference type="ARBA" id="ARBA00001933"/>
    </source>
</evidence>
<comment type="similarity">
    <text evidence="3">Belongs to the trans-sulfuration enzymes family.</text>
</comment>
<gene>
    <name evidence="5" type="primary">Cnig_chr_I.g298</name>
    <name evidence="5" type="ORF">B9Z55_000298</name>
</gene>
<dbReference type="PANTHER" id="PTHR11808">
    <property type="entry name" value="TRANS-SULFURATION ENZYME FAMILY MEMBER"/>
    <property type="match status" value="1"/>
</dbReference>
<dbReference type="STRING" id="1611254.A0A2G5VN26"/>
<dbReference type="Gene3D" id="3.90.1150.10">
    <property type="entry name" value="Aspartate Aminotransferase, domain 1"/>
    <property type="match status" value="1"/>
</dbReference>
<dbReference type="SUPFAM" id="SSF53383">
    <property type="entry name" value="PLP-dependent transferases"/>
    <property type="match status" value="1"/>
</dbReference>
<comment type="cofactor">
    <cofactor evidence="1 3">
        <name>pyridoxal 5'-phosphate</name>
        <dbReference type="ChEBI" id="CHEBI:597326"/>
    </cofactor>
</comment>
<reference evidence="6" key="1">
    <citation type="submission" date="2017-10" db="EMBL/GenBank/DDBJ databases">
        <title>Rapid genome shrinkage in a self-fertile nematode reveals novel sperm competition proteins.</title>
        <authorList>
            <person name="Yin D."/>
            <person name="Schwarz E.M."/>
            <person name="Thomas C.G."/>
            <person name="Felde R.L."/>
            <person name="Korf I.F."/>
            <person name="Cutter A.D."/>
            <person name="Schartner C.M."/>
            <person name="Ralston E.J."/>
            <person name="Meyer B.J."/>
            <person name="Haag E.S."/>
        </authorList>
    </citation>
    <scope>NUCLEOTIDE SEQUENCE [LARGE SCALE GENOMIC DNA]</scope>
    <source>
        <strain evidence="6">JU1422</strain>
    </source>
</reference>
<feature type="transmembrane region" description="Helical" evidence="4">
    <location>
        <begin position="72"/>
        <end position="95"/>
    </location>
</feature>
<dbReference type="InterPro" id="IPR015421">
    <property type="entry name" value="PyrdxlP-dep_Trfase_major"/>
</dbReference>
<dbReference type="AlphaFoldDB" id="A0A2G5VN26"/>
<dbReference type="GO" id="GO:0019346">
    <property type="term" value="P:transsulfuration"/>
    <property type="evidence" value="ECO:0007669"/>
    <property type="project" value="InterPro"/>
</dbReference>
<comment type="caution">
    <text evidence="5">The sequence shown here is derived from an EMBL/GenBank/DDBJ whole genome shotgun (WGS) entry which is preliminary data.</text>
</comment>
<dbReference type="Pfam" id="PF01053">
    <property type="entry name" value="Cys_Met_Meta_PP"/>
    <property type="match status" value="2"/>
</dbReference>
<evidence type="ECO:0000256" key="4">
    <source>
        <dbReference type="SAM" id="Phobius"/>
    </source>
</evidence>
<proteinExistence type="inferred from homology"/>
<keyword evidence="2 3" id="KW-0663">Pyridoxal phosphate</keyword>
<keyword evidence="4" id="KW-1133">Transmembrane helix</keyword>
<dbReference type="Gene3D" id="3.40.640.10">
    <property type="entry name" value="Type I PLP-dependent aspartate aminotransferase-like (Major domain)"/>
    <property type="match status" value="1"/>
</dbReference>
<dbReference type="PANTHER" id="PTHR11808:SF80">
    <property type="entry name" value="CYSTATHIONINE GAMMA-LYASE"/>
    <property type="match status" value="1"/>
</dbReference>
<evidence type="ECO:0000256" key="2">
    <source>
        <dbReference type="ARBA" id="ARBA00022898"/>
    </source>
</evidence>
<dbReference type="Proteomes" id="UP000230233">
    <property type="component" value="Chromosome I"/>
</dbReference>
<dbReference type="InterPro" id="IPR000277">
    <property type="entry name" value="Cys/Met-Metab_PyrdxlP-dep_enz"/>
</dbReference>
<dbReference type="UniPathway" id="UPA00136">
    <property type="reaction ID" value="UER00202"/>
</dbReference>
<evidence type="ECO:0000256" key="3">
    <source>
        <dbReference type="RuleBase" id="RU362118"/>
    </source>
</evidence>
<dbReference type="EMBL" id="PDUG01000001">
    <property type="protein sequence ID" value="PIC53164.1"/>
    <property type="molecule type" value="Genomic_DNA"/>
</dbReference>